<dbReference type="SUPFAM" id="SSF53474">
    <property type="entry name" value="alpha/beta-Hydrolases"/>
    <property type="match status" value="1"/>
</dbReference>
<evidence type="ECO:0000259" key="2">
    <source>
        <dbReference type="Pfam" id="PF00561"/>
    </source>
</evidence>
<dbReference type="GO" id="GO:0047570">
    <property type="term" value="F:3-oxoadipate enol-lactonase activity"/>
    <property type="evidence" value="ECO:0007669"/>
    <property type="project" value="UniProtKB-EC"/>
</dbReference>
<dbReference type="PANTHER" id="PTHR43798:SF31">
    <property type="entry name" value="AB HYDROLASE SUPERFAMILY PROTEIN YCLE"/>
    <property type="match status" value="1"/>
</dbReference>
<dbReference type="InterPro" id="IPR000073">
    <property type="entry name" value="AB_hydrolase_1"/>
</dbReference>
<dbReference type="InterPro" id="IPR029058">
    <property type="entry name" value="AB_hydrolase_fold"/>
</dbReference>
<organism evidence="3 4">
    <name type="scientific">Bordetella trematum</name>
    <dbReference type="NCBI Taxonomy" id="123899"/>
    <lineage>
        <taxon>Bacteria</taxon>
        <taxon>Pseudomonadati</taxon>
        <taxon>Pseudomonadota</taxon>
        <taxon>Betaproteobacteria</taxon>
        <taxon>Burkholderiales</taxon>
        <taxon>Alcaligenaceae</taxon>
        <taxon>Bordetella</taxon>
    </lineage>
</organism>
<dbReference type="EMBL" id="LT546645">
    <property type="protein sequence ID" value="SAI71793.1"/>
    <property type="molecule type" value="Genomic_DNA"/>
</dbReference>
<dbReference type="STRING" id="123899.SAMEA3906487_02916"/>
<dbReference type="Proteomes" id="UP000076825">
    <property type="component" value="Chromosome 1"/>
</dbReference>
<dbReference type="PANTHER" id="PTHR43798">
    <property type="entry name" value="MONOACYLGLYCEROL LIPASE"/>
    <property type="match status" value="1"/>
</dbReference>
<dbReference type="PATRIC" id="fig|123899.6.peg.2906"/>
<dbReference type="eggNOG" id="COG0596">
    <property type="taxonomic scope" value="Bacteria"/>
</dbReference>
<reference evidence="3 4" key="1">
    <citation type="submission" date="2016-04" db="EMBL/GenBank/DDBJ databases">
        <authorList>
            <consortium name="Pathogen Informatics"/>
        </authorList>
    </citation>
    <scope>NUCLEOTIDE SEQUENCE [LARGE SCALE GENOMIC DNA]</scope>
    <source>
        <strain evidence="3 4">H044680328</strain>
    </source>
</reference>
<dbReference type="Gene3D" id="3.40.50.1820">
    <property type="entry name" value="alpha/beta hydrolase"/>
    <property type="match status" value="1"/>
</dbReference>
<evidence type="ECO:0000313" key="4">
    <source>
        <dbReference type="Proteomes" id="UP000076825"/>
    </source>
</evidence>
<dbReference type="EC" id="3.1.1.24" evidence="3"/>
<dbReference type="AlphaFoldDB" id="A0A157SNS7"/>
<name>A0A157SNS7_9BORD</name>
<keyword evidence="4" id="KW-1185">Reference proteome</keyword>
<dbReference type="Pfam" id="PF00561">
    <property type="entry name" value="Abhydrolase_1"/>
    <property type="match status" value="1"/>
</dbReference>
<evidence type="ECO:0000313" key="3">
    <source>
        <dbReference type="EMBL" id="SAI71793.1"/>
    </source>
</evidence>
<proteinExistence type="predicted"/>
<evidence type="ECO:0000256" key="1">
    <source>
        <dbReference type="ARBA" id="ARBA00022801"/>
    </source>
</evidence>
<dbReference type="RefSeq" id="WP_038855119.1">
    <property type="nucleotide sequence ID" value="NZ_CP016340.1"/>
</dbReference>
<sequence>MIASHGAELYVEEVGSGQPILFLHEMGADLHSWEPQLRHFSRSHRCIAYNARGYPPSSVPPEAAAYSQETAARDALAVLDALDIERAHVVGLSMGSFATLQFGLDFPERVRSLTVAGCGSGSMLADYDASQRGYETMAAGIERDGLDAFAARYAAKAVRQAQRRKDPRGWAAFAQGLRRLDAVGLAGTLRGVQGRRPSLWHLQTRLAQLQCPVLLLCGDQDTPCLQPNLFLNEVLPDSRLFVFGDSGHALNQEEPGLFNQLLRDFIERHD</sequence>
<dbReference type="GeneID" id="56589832"/>
<accession>A0A157SNS7</accession>
<dbReference type="GO" id="GO:0016020">
    <property type="term" value="C:membrane"/>
    <property type="evidence" value="ECO:0007669"/>
    <property type="project" value="TreeGrafter"/>
</dbReference>
<dbReference type="InterPro" id="IPR050266">
    <property type="entry name" value="AB_hydrolase_sf"/>
</dbReference>
<gene>
    <name evidence="3" type="primary">catD</name>
    <name evidence="3" type="ORF">SAMEA3906487_02916</name>
</gene>
<feature type="domain" description="AB hydrolase-1" evidence="2">
    <location>
        <begin position="19"/>
        <end position="254"/>
    </location>
</feature>
<dbReference type="KEGG" id="btrm:SAMEA390648702916"/>
<protein>
    <submittedName>
        <fullName evidence="3">Hydrolase</fullName>
        <ecNumber evidence="3">3.1.1.24</ecNumber>
    </submittedName>
</protein>
<keyword evidence="1 3" id="KW-0378">Hydrolase</keyword>